<name>A0A8J5M788_ZINOF</name>
<dbReference type="CDD" id="cd23509">
    <property type="entry name" value="Gnk2-like"/>
    <property type="match status" value="4"/>
</dbReference>
<dbReference type="FunFam" id="3.30.430.20:FF:000009">
    <property type="entry name" value="Cysteine-rich receptor-like protein kinase 28"/>
    <property type="match status" value="2"/>
</dbReference>
<dbReference type="GO" id="GO:0005524">
    <property type="term" value="F:ATP binding"/>
    <property type="evidence" value="ECO:0007669"/>
    <property type="project" value="UniProtKB-UniRule"/>
</dbReference>
<keyword evidence="11 16" id="KW-1133">Transmembrane helix</keyword>
<dbReference type="FunFam" id="3.30.430.20:FF:000002">
    <property type="entry name" value="Cysteine-rich receptor-like protein kinase 10"/>
    <property type="match status" value="1"/>
</dbReference>
<evidence type="ECO:0000256" key="16">
    <source>
        <dbReference type="SAM" id="Phobius"/>
    </source>
</evidence>
<dbReference type="FunFam" id="3.30.200.20:FF:000142">
    <property type="entry name" value="Cysteine-rich receptor-like protein kinase 10"/>
    <property type="match status" value="1"/>
</dbReference>
<dbReference type="InterPro" id="IPR038408">
    <property type="entry name" value="GNK2_sf"/>
</dbReference>
<comment type="caution">
    <text evidence="19">The sequence shown here is derived from an EMBL/GenBank/DDBJ whole genome shotgun (WGS) entry which is preliminary data.</text>
</comment>
<dbReference type="PROSITE" id="PS00107">
    <property type="entry name" value="PROTEIN_KINASE_ATP"/>
    <property type="match status" value="1"/>
</dbReference>
<comment type="subcellular location">
    <subcellularLocation>
        <location evidence="1">Membrane</location>
        <topology evidence="1">Single-pass membrane protein</topology>
    </subcellularLocation>
</comment>
<keyword evidence="10 14" id="KW-0067">ATP-binding</keyword>
<dbReference type="SMART" id="SM00220">
    <property type="entry name" value="S_TKc"/>
    <property type="match status" value="1"/>
</dbReference>
<evidence type="ECO:0000256" key="4">
    <source>
        <dbReference type="ARBA" id="ARBA00022679"/>
    </source>
</evidence>
<dbReference type="PROSITE" id="PS00108">
    <property type="entry name" value="PROTEIN_KINASE_ST"/>
    <property type="match status" value="1"/>
</dbReference>
<evidence type="ECO:0000259" key="17">
    <source>
        <dbReference type="PROSITE" id="PS50011"/>
    </source>
</evidence>
<dbReference type="PROSITE" id="PS50011">
    <property type="entry name" value="PROTEIN_KINASE_DOM"/>
    <property type="match status" value="1"/>
</dbReference>
<dbReference type="Gene3D" id="3.30.430.20">
    <property type="entry name" value="Gnk2 domain, C-X8-C-X2-C motif"/>
    <property type="match status" value="4"/>
</dbReference>
<keyword evidence="13" id="KW-0325">Glycoprotein</keyword>
<feature type="compositionally biased region" description="Polar residues" evidence="15">
    <location>
        <begin position="938"/>
        <end position="949"/>
    </location>
</feature>
<proteinExistence type="predicted"/>
<feature type="binding site" evidence="14">
    <location>
        <position position="630"/>
    </location>
    <ligand>
        <name>ATP</name>
        <dbReference type="ChEBI" id="CHEBI:30616"/>
    </ligand>
</feature>
<keyword evidence="7" id="KW-0677">Repeat</keyword>
<dbReference type="InterPro" id="IPR017441">
    <property type="entry name" value="Protein_kinase_ATP_BS"/>
</dbReference>
<dbReference type="GO" id="GO:0005886">
    <property type="term" value="C:plasma membrane"/>
    <property type="evidence" value="ECO:0007669"/>
    <property type="project" value="TreeGrafter"/>
</dbReference>
<keyword evidence="8 14" id="KW-0547">Nucleotide-binding</keyword>
<dbReference type="Pfam" id="PF01657">
    <property type="entry name" value="Stress-antifung"/>
    <property type="match status" value="4"/>
</dbReference>
<dbReference type="InterPro" id="IPR008271">
    <property type="entry name" value="Ser/Thr_kinase_AS"/>
</dbReference>
<dbReference type="InterPro" id="IPR002902">
    <property type="entry name" value="GNK2"/>
</dbReference>
<evidence type="ECO:0000256" key="2">
    <source>
        <dbReference type="ARBA" id="ARBA00022527"/>
    </source>
</evidence>
<keyword evidence="9" id="KW-0418">Kinase</keyword>
<evidence type="ECO:0000256" key="11">
    <source>
        <dbReference type="ARBA" id="ARBA00022989"/>
    </source>
</evidence>
<organism evidence="19 20">
    <name type="scientific">Zingiber officinale</name>
    <name type="common">Ginger</name>
    <name type="synonym">Amomum zingiber</name>
    <dbReference type="NCBI Taxonomy" id="94328"/>
    <lineage>
        <taxon>Eukaryota</taxon>
        <taxon>Viridiplantae</taxon>
        <taxon>Streptophyta</taxon>
        <taxon>Embryophyta</taxon>
        <taxon>Tracheophyta</taxon>
        <taxon>Spermatophyta</taxon>
        <taxon>Magnoliopsida</taxon>
        <taxon>Liliopsida</taxon>
        <taxon>Zingiberales</taxon>
        <taxon>Zingiberaceae</taxon>
        <taxon>Zingiber</taxon>
    </lineage>
</organism>
<feature type="transmembrane region" description="Helical" evidence="16">
    <location>
        <begin position="543"/>
        <end position="565"/>
    </location>
</feature>
<gene>
    <name evidence="19" type="ORF">ZIOFF_000036</name>
</gene>
<dbReference type="InterPro" id="IPR001245">
    <property type="entry name" value="Ser-Thr/Tyr_kinase_cat_dom"/>
</dbReference>
<feature type="domain" description="Gnk2-homologous" evidence="18">
    <location>
        <begin position="283"/>
        <end position="385"/>
    </location>
</feature>
<keyword evidence="6" id="KW-0732">Signal</keyword>
<dbReference type="CDD" id="cd14066">
    <property type="entry name" value="STKc_IRAK"/>
    <property type="match status" value="1"/>
</dbReference>
<feature type="region of interest" description="Disordered" evidence="15">
    <location>
        <begin position="934"/>
        <end position="956"/>
    </location>
</feature>
<evidence type="ECO:0000256" key="1">
    <source>
        <dbReference type="ARBA" id="ARBA00004167"/>
    </source>
</evidence>
<feature type="domain" description="Gnk2-homologous" evidence="18">
    <location>
        <begin position="391"/>
        <end position="498"/>
    </location>
</feature>
<evidence type="ECO:0000256" key="14">
    <source>
        <dbReference type="PROSITE-ProRule" id="PRU10141"/>
    </source>
</evidence>
<accession>A0A8J5M788</accession>
<dbReference type="PANTHER" id="PTHR27002">
    <property type="entry name" value="RECEPTOR-LIKE SERINE/THREONINE-PROTEIN KINASE SD1-8"/>
    <property type="match status" value="1"/>
</dbReference>
<dbReference type="AlphaFoldDB" id="A0A8J5M788"/>
<reference evidence="19 20" key="1">
    <citation type="submission" date="2020-08" db="EMBL/GenBank/DDBJ databases">
        <title>Plant Genome Project.</title>
        <authorList>
            <person name="Zhang R.-G."/>
        </authorList>
    </citation>
    <scope>NUCLEOTIDE SEQUENCE [LARGE SCALE GENOMIC DNA]</scope>
    <source>
        <tissue evidence="19">Rhizome</tissue>
    </source>
</reference>
<evidence type="ECO:0000256" key="3">
    <source>
        <dbReference type="ARBA" id="ARBA00022553"/>
    </source>
</evidence>
<dbReference type="PANTHER" id="PTHR27002:SF1040">
    <property type="entry name" value="OS07G0538400 PROTEIN"/>
    <property type="match status" value="1"/>
</dbReference>
<evidence type="ECO:0000313" key="20">
    <source>
        <dbReference type="Proteomes" id="UP000734854"/>
    </source>
</evidence>
<keyword evidence="20" id="KW-1185">Reference proteome</keyword>
<evidence type="ECO:0000256" key="9">
    <source>
        <dbReference type="ARBA" id="ARBA00022777"/>
    </source>
</evidence>
<evidence type="ECO:0000256" key="6">
    <source>
        <dbReference type="ARBA" id="ARBA00022729"/>
    </source>
</evidence>
<evidence type="ECO:0000256" key="15">
    <source>
        <dbReference type="SAM" id="MobiDB-lite"/>
    </source>
</evidence>
<protein>
    <recommendedName>
        <fullName evidence="21">Cysteine-rich receptor-like protein kinase 10</fullName>
    </recommendedName>
</protein>
<evidence type="ECO:0008006" key="21">
    <source>
        <dbReference type="Google" id="ProtNLM"/>
    </source>
</evidence>
<feature type="domain" description="Gnk2-homologous" evidence="18">
    <location>
        <begin position="134"/>
        <end position="241"/>
    </location>
</feature>
<keyword evidence="5 16" id="KW-0812">Transmembrane</keyword>
<keyword evidence="4" id="KW-0808">Transferase</keyword>
<dbReference type="PROSITE" id="PS51473">
    <property type="entry name" value="GNK2"/>
    <property type="match status" value="4"/>
</dbReference>
<keyword evidence="12 16" id="KW-0472">Membrane</keyword>
<feature type="transmembrane region" description="Helical" evidence="16">
    <location>
        <begin position="6"/>
        <end position="29"/>
    </location>
</feature>
<evidence type="ECO:0000256" key="10">
    <source>
        <dbReference type="ARBA" id="ARBA00022840"/>
    </source>
</evidence>
<dbReference type="GO" id="GO:0006950">
    <property type="term" value="P:response to stress"/>
    <property type="evidence" value="ECO:0007669"/>
    <property type="project" value="UniProtKB-ARBA"/>
</dbReference>
<dbReference type="Gene3D" id="1.10.510.10">
    <property type="entry name" value="Transferase(Phosphotransferase) domain 1"/>
    <property type="match status" value="1"/>
</dbReference>
<keyword evidence="2" id="KW-0723">Serine/threonine-protein kinase</keyword>
<dbReference type="Proteomes" id="UP000734854">
    <property type="component" value="Unassembled WGS sequence"/>
</dbReference>
<sequence length="956" mass="104748">MTMTPSAYHFLFFFLLFSSPSLIAGQLLYNVCGTTGNFTANSTYQTNLHRVLSYLSHNGSTSGFATTTFGQIPDLVIGLALCRGDVKTTECRACLNTATQDAQQVCPFNRASMVWYDFCFLRFSNVEFLGSTSNDPELLLGNTAYVSNPQRFDRLLNLLLNATLDRAARSDKRFATGVVRKFTEENPTVYGLVQCLPSLSESQCRQCVRGLYDPLPSFLQGRQGGRVLGVTCTMRYEIYSFFEGSPKLISNIDQIAMSPSADRHFLLLLLLLLFSCPSLIAGQLLYNICGTTGNFTDNSTYQANLNRLLSTLSLNASTSGFTTTTVGQVPNLAIGLALCRGDVNATECRGCLDTASQDSQQLCPFNRGAILWYDFCFLRFSNQQFLGSTSNDPEIFMHNVANVSSPQRFTRLLNLLLNSTLNNATGSDRRFATGQVSNYTAASPTVYGLVQCLPYLSASQCQQCVFGLFNPLPTYLEGMLGGRVLGTLCTMRYEIYSFFEGAPTLRLTVPLENATSPAAPPAAAPPLAVPASGQGKKNVTGTVLAIAIPSVTAISLIFLICICYWRRRKPAPQYETEAEKIMSVESILFDLSTLQVATAFFSEDNKLGEGGFGAVYKGFLPNGQEIAVKKLLNAGQGLAELKNELVLVAKLQHRNLVKLLGVCLEEEKMLIYEYVPNRSLDLYLYGNHQFVHSYEMQVAALQINHSNTVNVDPARGKELPWGTRYKIINGIAQGLLYLHEESQIKIIHRDLKASNILLDAEMNPKISDFGLAKLFDGDQTQGTTNRVIGTFGYMAPEYAMHGKFSMKSDVFSFGVLVLEVLTGRKNSGSYDSETAEDLLSFAWEKWSGGAALEIVDPVLGDEYRGSDVLRCLQIGLLCVQENPSDRPSMITVDLMLSSETVSVQTPSKPAFCGAKSFKDVPVSDSSALPVGALEKSGTRSVAMSPNEVSISELEPR</sequence>
<dbReference type="SUPFAM" id="SSF56112">
    <property type="entry name" value="Protein kinase-like (PK-like)"/>
    <property type="match status" value="1"/>
</dbReference>
<evidence type="ECO:0000259" key="18">
    <source>
        <dbReference type="PROSITE" id="PS51473"/>
    </source>
</evidence>
<feature type="domain" description="Gnk2-homologous" evidence="18">
    <location>
        <begin position="26"/>
        <end position="128"/>
    </location>
</feature>
<feature type="domain" description="Protein kinase" evidence="17">
    <location>
        <begin position="601"/>
        <end position="901"/>
    </location>
</feature>
<dbReference type="Gene3D" id="3.30.200.20">
    <property type="entry name" value="Phosphorylase Kinase, domain 1"/>
    <property type="match status" value="1"/>
</dbReference>
<evidence type="ECO:0000256" key="12">
    <source>
        <dbReference type="ARBA" id="ARBA00023136"/>
    </source>
</evidence>
<evidence type="ECO:0000256" key="13">
    <source>
        <dbReference type="ARBA" id="ARBA00023180"/>
    </source>
</evidence>
<dbReference type="InterPro" id="IPR000719">
    <property type="entry name" value="Prot_kinase_dom"/>
</dbReference>
<keyword evidence="3" id="KW-0597">Phosphoprotein</keyword>
<dbReference type="GO" id="GO:0004674">
    <property type="term" value="F:protein serine/threonine kinase activity"/>
    <property type="evidence" value="ECO:0007669"/>
    <property type="project" value="UniProtKB-KW"/>
</dbReference>
<dbReference type="FunFam" id="1.10.510.10:FF:000129">
    <property type="entry name" value="cysteine-rich receptor-like protein kinase 10"/>
    <property type="match status" value="1"/>
</dbReference>
<evidence type="ECO:0000256" key="5">
    <source>
        <dbReference type="ARBA" id="ARBA00022692"/>
    </source>
</evidence>
<dbReference type="InterPro" id="IPR011009">
    <property type="entry name" value="Kinase-like_dom_sf"/>
</dbReference>
<dbReference type="EMBL" id="JACMSC010000001">
    <property type="protein sequence ID" value="KAG6535082.1"/>
    <property type="molecule type" value="Genomic_DNA"/>
</dbReference>
<dbReference type="Pfam" id="PF07714">
    <property type="entry name" value="PK_Tyr_Ser-Thr"/>
    <property type="match status" value="1"/>
</dbReference>
<evidence type="ECO:0000256" key="7">
    <source>
        <dbReference type="ARBA" id="ARBA00022737"/>
    </source>
</evidence>
<feature type="transmembrane region" description="Helical" evidence="16">
    <location>
        <begin position="265"/>
        <end position="286"/>
    </location>
</feature>
<evidence type="ECO:0000313" key="19">
    <source>
        <dbReference type="EMBL" id="KAG6535082.1"/>
    </source>
</evidence>
<evidence type="ECO:0000256" key="8">
    <source>
        <dbReference type="ARBA" id="ARBA00022741"/>
    </source>
</evidence>